<keyword evidence="6" id="KW-1185">Reference proteome</keyword>
<evidence type="ECO:0000256" key="1">
    <source>
        <dbReference type="ARBA" id="ARBA00000830"/>
    </source>
</evidence>
<dbReference type="GO" id="GO:0008967">
    <property type="term" value="F:phosphoglycolate phosphatase activity"/>
    <property type="evidence" value="ECO:0007669"/>
    <property type="project" value="UniProtKB-EC"/>
</dbReference>
<dbReference type="GO" id="GO:0005829">
    <property type="term" value="C:cytosol"/>
    <property type="evidence" value="ECO:0007669"/>
    <property type="project" value="TreeGrafter"/>
</dbReference>
<dbReference type="Pfam" id="PF13419">
    <property type="entry name" value="HAD_2"/>
    <property type="match status" value="1"/>
</dbReference>
<dbReference type="Gene3D" id="3.40.50.1000">
    <property type="entry name" value="HAD superfamily/HAD-like"/>
    <property type="match status" value="1"/>
</dbReference>
<evidence type="ECO:0000313" key="5">
    <source>
        <dbReference type="EMBL" id="SHO43194.1"/>
    </source>
</evidence>
<dbReference type="PANTHER" id="PTHR43434:SF1">
    <property type="entry name" value="PHOSPHOGLYCOLATE PHOSPHATASE"/>
    <property type="match status" value="1"/>
</dbReference>
<dbReference type="PRINTS" id="PR00413">
    <property type="entry name" value="HADHALOGNASE"/>
</dbReference>
<dbReference type="NCBIfam" id="TIGR01509">
    <property type="entry name" value="HAD-SF-IA-v3"/>
    <property type="match status" value="1"/>
</dbReference>
<comment type="pathway">
    <text evidence="2">Organic acid metabolism; glycolate biosynthesis; glycolate from 2-phosphoglycolate: step 1/1.</text>
</comment>
<dbReference type="SFLD" id="SFLDG01129">
    <property type="entry name" value="C1.5:_HAD__Beta-PGM__Phosphata"/>
    <property type="match status" value="1"/>
</dbReference>
<proteinExistence type="inferred from homology"/>
<dbReference type="InterPro" id="IPR006439">
    <property type="entry name" value="HAD-SF_hydro_IA"/>
</dbReference>
<protein>
    <recommendedName>
        <fullName evidence="4">phosphoglycolate phosphatase</fullName>
        <ecNumber evidence="4">3.1.3.18</ecNumber>
    </recommendedName>
</protein>
<reference evidence="5 6" key="1">
    <citation type="submission" date="2016-12" db="EMBL/GenBank/DDBJ databases">
        <authorList>
            <person name="Song W.-J."/>
            <person name="Kurnit D.M."/>
        </authorList>
    </citation>
    <scope>NUCLEOTIDE SEQUENCE [LARGE SCALE GENOMIC DNA]</scope>
    <source>
        <strain evidence="5 6">DSM 18488</strain>
    </source>
</reference>
<evidence type="ECO:0000313" key="6">
    <source>
        <dbReference type="Proteomes" id="UP000184603"/>
    </source>
</evidence>
<dbReference type="RefSeq" id="WP_073611674.1">
    <property type="nucleotide sequence ID" value="NZ_FRFE01000001.1"/>
</dbReference>
<dbReference type="GO" id="GO:0006281">
    <property type="term" value="P:DNA repair"/>
    <property type="evidence" value="ECO:0007669"/>
    <property type="project" value="TreeGrafter"/>
</dbReference>
<gene>
    <name evidence="5" type="ORF">SAMN02745220_00330</name>
</gene>
<organism evidence="5 6">
    <name type="scientific">Desulfopila aestuarii DSM 18488</name>
    <dbReference type="NCBI Taxonomy" id="1121416"/>
    <lineage>
        <taxon>Bacteria</taxon>
        <taxon>Pseudomonadati</taxon>
        <taxon>Thermodesulfobacteriota</taxon>
        <taxon>Desulfobulbia</taxon>
        <taxon>Desulfobulbales</taxon>
        <taxon>Desulfocapsaceae</taxon>
        <taxon>Desulfopila</taxon>
    </lineage>
</organism>
<dbReference type="AlphaFoldDB" id="A0A1M7XWP2"/>
<evidence type="ECO:0000256" key="4">
    <source>
        <dbReference type="ARBA" id="ARBA00013078"/>
    </source>
</evidence>
<dbReference type="InterPro" id="IPR041492">
    <property type="entry name" value="HAD_2"/>
</dbReference>
<dbReference type="InterPro" id="IPR036412">
    <property type="entry name" value="HAD-like_sf"/>
</dbReference>
<dbReference type="InterPro" id="IPR023198">
    <property type="entry name" value="PGP-like_dom2"/>
</dbReference>
<name>A0A1M7XWP2_9BACT</name>
<accession>A0A1M7XWP2</accession>
<dbReference type="Gene3D" id="1.10.150.240">
    <property type="entry name" value="Putative phosphatase, domain 2"/>
    <property type="match status" value="1"/>
</dbReference>
<dbReference type="SFLD" id="SFLDG01135">
    <property type="entry name" value="C1.5.6:_HAD__Beta-PGM__Phospha"/>
    <property type="match status" value="1"/>
</dbReference>
<evidence type="ECO:0000256" key="2">
    <source>
        <dbReference type="ARBA" id="ARBA00004818"/>
    </source>
</evidence>
<dbReference type="EMBL" id="FRFE01000001">
    <property type="protein sequence ID" value="SHO43194.1"/>
    <property type="molecule type" value="Genomic_DNA"/>
</dbReference>
<comment type="similarity">
    <text evidence="3">Belongs to the HAD-like hydrolase superfamily. CbbY/CbbZ/Gph/YieH family.</text>
</comment>
<dbReference type="PANTHER" id="PTHR43434">
    <property type="entry name" value="PHOSPHOGLYCOLATE PHOSPHATASE"/>
    <property type="match status" value="1"/>
</dbReference>
<dbReference type="OrthoDB" id="9793014at2"/>
<dbReference type="InterPro" id="IPR023214">
    <property type="entry name" value="HAD_sf"/>
</dbReference>
<dbReference type="STRING" id="1121416.SAMN02745220_00330"/>
<dbReference type="SFLD" id="SFLDS00003">
    <property type="entry name" value="Haloacid_Dehalogenase"/>
    <property type="match status" value="1"/>
</dbReference>
<sequence length="213" mass="23519">MKVYDSYLFDADGTLFDTVDLICTCFDYISQKYANITVDRATIISGIGAPLRSQLITHLGPELDHEVILSDYLHYQLSIMEDKITPFPHVTETLAALKNAGKKLAVVTSRRRLSLDKILDATDTAKYFDVLITPEDTLKHKPEPEPALKAMALLGADRSSTVFTGDAHYDICSGASAGVDTIFVNWSHIERSSLPVQPTWAIDSLTELTLGLE</sequence>
<dbReference type="InterPro" id="IPR050155">
    <property type="entry name" value="HAD-like_hydrolase_sf"/>
</dbReference>
<dbReference type="SUPFAM" id="SSF56784">
    <property type="entry name" value="HAD-like"/>
    <property type="match status" value="1"/>
</dbReference>
<dbReference type="EC" id="3.1.3.18" evidence="4"/>
<dbReference type="Proteomes" id="UP000184603">
    <property type="component" value="Unassembled WGS sequence"/>
</dbReference>
<evidence type="ECO:0000256" key="3">
    <source>
        <dbReference type="ARBA" id="ARBA00006171"/>
    </source>
</evidence>
<comment type="catalytic activity">
    <reaction evidence="1">
        <text>2-phosphoglycolate + H2O = glycolate + phosphate</text>
        <dbReference type="Rhea" id="RHEA:14369"/>
        <dbReference type="ChEBI" id="CHEBI:15377"/>
        <dbReference type="ChEBI" id="CHEBI:29805"/>
        <dbReference type="ChEBI" id="CHEBI:43474"/>
        <dbReference type="ChEBI" id="CHEBI:58033"/>
        <dbReference type="EC" id="3.1.3.18"/>
    </reaction>
</comment>